<organism evidence="1">
    <name type="scientific">termite gut metagenome</name>
    <dbReference type="NCBI Taxonomy" id="433724"/>
    <lineage>
        <taxon>unclassified sequences</taxon>
        <taxon>metagenomes</taxon>
        <taxon>organismal metagenomes</taxon>
    </lineage>
</organism>
<dbReference type="EMBL" id="SNRY01003003">
    <property type="protein sequence ID" value="KAA6322612.1"/>
    <property type="molecule type" value="Genomic_DNA"/>
</dbReference>
<evidence type="ECO:0008006" key="2">
    <source>
        <dbReference type="Google" id="ProtNLM"/>
    </source>
</evidence>
<protein>
    <recommendedName>
        <fullName evidence="2">DUF2326 domain-containing protein</fullName>
    </recommendedName>
</protein>
<dbReference type="AlphaFoldDB" id="A0A5J4QM11"/>
<proteinExistence type="predicted"/>
<evidence type="ECO:0000313" key="1">
    <source>
        <dbReference type="EMBL" id="KAA6322612.1"/>
    </source>
</evidence>
<dbReference type="Gene3D" id="3.40.50.300">
    <property type="entry name" value="P-loop containing nucleotide triphosphate hydrolases"/>
    <property type="match status" value="1"/>
</dbReference>
<accession>A0A5J4QM11</accession>
<dbReference type="InterPro" id="IPR027417">
    <property type="entry name" value="P-loop_NTPase"/>
</dbReference>
<sequence>MFLKSLKIENESTIVRDMLFYKGINLIVDETKTPDKKESGNNVGKTTVLRLIDYCLGGKGENIYKDTEFVQNTNVEVENFLKQNNIIITLSLVDDLDNPLTEICIRRNFLSRKDKIVEINGESFANKDALAKELKKRIFNSEEDKPTFRQIISKNIRDEKNRLQNTLKVLHATTTKDEYEPLFLFWLGIELNTSTYKDKLNRDKKTEENLQSRLKKEGTLSMIEQSLLVIDRSIQELITKKETFNINPSFEKELSELNQVKFDLNRYSTELSRFEMRKELVVESKNELENEKSNVDVAQILNLYNEANALIPNLQKSFEDTLSFHNQMIDEKLKYIVRELPDLDKNIAAIKREINQLLTRERNLTAHLKKNGAADDLERIIIELNSEFEKKGKNEELKRLWEQSIKNIAEIDKKLTQINESINSKDELIQQRVAKFNEYFSNITYKLYGEREILSADPTDKGYEFKVTPVAGNSGTGKKKGQIAAFDLAYIQFADNMNIRCLDSVQKTM</sequence>
<gene>
    <name evidence="1" type="ORF">EZS27_027861</name>
</gene>
<reference evidence="1" key="1">
    <citation type="submission" date="2019-03" db="EMBL/GenBank/DDBJ databases">
        <title>Single cell metagenomics reveals metabolic interactions within the superorganism composed of flagellate Streblomastix strix and complex community of Bacteroidetes bacteria on its surface.</title>
        <authorList>
            <person name="Treitli S.C."/>
            <person name="Kolisko M."/>
            <person name="Husnik F."/>
            <person name="Keeling P."/>
            <person name="Hampl V."/>
        </authorList>
    </citation>
    <scope>NUCLEOTIDE SEQUENCE</scope>
    <source>
        <strain evidence="1">STM</strain>
    </source>
</reference>
<name>A0A5J4QM11_9ZZZZ</name>
<comment type="caution">
    <text evidence="1">The sequence shown here is derived from an EMBL/GenBank/DDBJ whole genome shotgun (WGS) entry which is preliminary data.</text>
</comment>